<dbReference type="PROSITE" id="PS50051">
    <property type="entry name" value="MCM_2"/>
    <property type="match status" value="1"/>
</dbReference>
<feature type="non-terminal residue" evidence="4">
    <location>
        <position position="1"/>
    </location>
</feature>
<name>A0A9K3DCM1_9EUKA</name>
<feature type="domain" description="MCM C-terminal AAA(+) ATPase" evidence="3">
    <location>
        <begin position="1"/>
        <end position="36"/>
    </location>
</feature>
<dbReference type="GO" id="GO:0042555">
    <property type="term" value="C:MCM complex"/>
    <property type="evidence" value="ECO:0007669"/>
    <property type="project" value="TreeGrafter"/>
</dbReference>
<dbReference type="GO" id="GO:0000727">
    <property type="term" value="P:double-strand break repair via break-induced replication"/>
    <property type="evidence" value="ECO:0007669"/>
    <property type="project" value="TreeGrafter"/>
</dbReference>
<evidence type="ECO:0000313" key="4">
    <source>
        <dbReference type="EMBL" id="GIQ92362.1"/>
    </source>
</evidence>
<dbReference type="PANTHER" id="PTHR11630">
    <property type="entry name" value="DNA REPLICATION LICENSING FACTOR MCM FAMILY MEMBER"/>
    <property type="match status" value="1"/>
</dbReference>
<comment type="caution">
    <text evidence="4">The sequence shown here is derived from an EMBL/GenBank/DDBJ whole genome shotgun (WGS) entry which is preliminary data.</text>
</comment>
<dbReference type="OrthoDB" id="10263449at2759"/>
<gene>
    <name evidence="4" type="ORF">KIPB_016083</name>
</gene>
<reference evidence="4 5" key="1">
    <citation type="journal article" date="2018" name="PLoS ONE">
        <title>The draft genome of Kipferlia bialata reveals reductive genome evolution in fornicate parasites.</title>
        <authorList>
            <person name="Tanifuji G."/>
            <person name="Takabayashi S."/>
            <person name="Kume K."/>
            <person name="Takagi M."/>
            <person name="Nakayama T."/>
            <person name="Kamikawa R."/>
            <person name="Inagaki Y."/>
            <person name="Hashimoto T."/>
        </authorList>
    </citation>
    <scope>NUCLEOTIDE SEQUENCE [LARGE SCALE GENOMIC DNA]</scope>
    <source>
        <strain evidence="4">NY0173</strain>
    </source>
</reference>
<dbReference type="GO" id="GO:0006271">
    <property type="term" value="P:DNA strand elongation involved in DNA replication"/>
    <property type="evidence" value="ECO:0007669"/>
    <property type="project" value="TreeGrafter"/>
</dbReference>
<keyword evidence="5" id="KW-1185">Reference proteome</keyword>
<evidence type="ECO:0000259" key="3">
    <source>
        <dbReference type="PROSITE" id="PS50051"/>
    </source>
</evidence>
<dbReference type="EMBL" id="BDIP01009524">
    <property type="protein sequence ID" value="GIQ92362.1"/>
    <property type="molecule type" value="Genomic_DNA"/>
</dbReference>
<dbReference type="GO" id="GO:0003697">
    <property type="term" value="F:single-stranded DNA binding"/>
    <property type="evidence" value="ECO:0007669"/>
    <property type="project" value="TreeGrafter"/>
</dbReference>
<dbReference type="GO" id="GO:0005634">
    <property type="term" value="C:nucleus"/>
    <property type="evidence" value="ECO:0007669"/>
    <property type="project" value="TreeGrafter"/>
</dbReference>
<dbReference type="InterPro" id="IPR001208">
    <property type="entry name" value="MCM_dom"/>
</dbReference>
<dbReference type="Gene3D" id="3.40.50.300">
    <property type="entry name" value="P-loop containing nucleotide triphosphate hydrolases"/>
    <property type="match status" value="1"/>
</dbReference>
<proteinExistence type="predicted"/>
<dbReference type="AlphaFoldDB" id="A0A9K3DCM1"/>
<organism evidence="4 5">
    <name type="scientific">Kipferlia bialata</name>
    <dbReference type="NCBI Taxonomy" id="797122"/>
    <lineage>
        <taxon>Eukaryota</taxon>
        <taxon>Metamonada</taxon>
        <taxon>Carpediemonas-like organisms</taxon>
        <taxon>Kipferlia</taxon>
    </lineage>
</organism>
<accession>A0A9K3DCM1</accession>
<dbReference type="PRINTS" id="PR01657">
    <property type="entry name" value="MCMFAMILY"/>
</dbReference>
<dbReference type="InterPro" id="IPR027417">
    <property type="entry name" value="P-loop_NTPase"/>
</dbReference>
<dbReference type="GO" id="GO:0005524">
    <property type="term" value="F:ATP binding"/>
    <property type="evidence" value="ECO:0007669"/>
    <property type="project" value="UniProtKB-KW"/>
</dbReference>
<dbReference type="Proteomes" id="UP000265618">
    <property type="component" value="Unassembled WGS sequence"/>
</dbReference>
<dbReference type="InterPro" id="IPR031327">
    <property type="entry name" value="MCM"/>
</dbReference>
<dbReference type="PANTHER" id="PTHR11630:SF26">
    <property type="entry name" value="DNA REPLICATION LICENSING FACTOR MCM7"/>
    <property type="match status" value="1"/>
</dbReference>
<dbReference type="Pfam" id="PF00493">
    <property type="entry name" value="MCM"/>
    <property type="match status" value="1"/>
</dbReference>
<dbReference type="GO" id="GO:0006270">
    <property type="term" value="P:DNA replication initiation"/>
    <property type="evidence" value="ECO:0007669"/>
    <property type="project" value="TreeGrafter"/>
</dbReference>
<sequence>TAIYEVMEQQTVSIAKGGLTVTLNARTALIAAANPALSTALIAAANPA</sequence>
<protein>
    <submittedName>
        <fullName evidence="4">DNA replication licensing factor Mcm7</fullName>
    </submittedName>
</protein>
<evidence type="ECO:0000313" key="5">
    <source>
        <dbReference type="Proteomes" id="UP000265618"/>
    </source>
</evidence>
<evidence type="ECO:0000256" key="1">
    <source>
        <dbReference type="ARBA" id="ARBA00022741"/>
    </source>
</evidence>
<evidence type="ECO:0000256" key="2">
    <source>
        <dbReference type="ARBA" id="ARBA00022840"/>
    </source>
</evidence>
<keyword evidence="2" id="KW-0067">ATP-binding</keyword>
<keyword evidence="1" id="KW-0547">Nucleotide-binding</keyword>
<dbReference type="GO" id="GO:0017116">
    <property type="term" value="F:single-stranded DNA helicase activity"/>
    <property type="evidence" value="ECO:0007669"/>
    <property type="project" value="TreeGrafter"/>
</dbReference>